<dbReference type="PANTHER" id="PTHR31286">
    <property type="entry name" value="GLYCINE-RICH CELL WALL STRUCTURAL PROTEIN 1.8-LIKE"/>
    <property type="match status" value="1"/>
</dbReference>
<feature type="domain" description="CCHC-type" evidence="3">
    <location>
        <begin position="461"/>
        <end position="475"/>
    </location>
</feature>
<keyword evidence="1" id="KW-0479">Metal-binding</keyword>
<dbReference type="PANTHER" id="PTHR31286:SF180">
    <property type="entry name" value="OS10G0362600 PROTEIN"/>
    <property type="match status" value="1"/>
</dbReference>
<keyword evidence="1" id="KW-0862">Zinc</keyword>
<evidence type="ECO:0000256" key="2">
    <source>
        <dbReference type="SAM" id="MobiDB-lite"/>
    </source>
</evidence>
<evidence type="ECO:0000256" key="1">
    <source>
        <dbReference type="PROSITE-ProRule" id="PRU00047"/>
    </source>
</evidence>
<dbReference type="InterPro" id="IPR036691">
    <property type="entry name" value="Endo/exonu/phosph_ase_sf"/>
</dbReference>
<comment type="caution">
    <text evidence="4">The sequence shown here is derived from an EMBL/GenBank/DDBJ whole genome shotgun (WGS) entry which is preliminary data.</text>
</comment>
<feature type="compositionally biased region" description="Basic and acidic residues" evidence="2">
    <location>
        <begin position="731"/>
        <end position="744"/>
    </location>
</feature>
<dbReference type="EMBL" id="JBJQOH010000003">
    <property type="protein sequence ID" value="KAL3691391.1"/>
    <property type="molecule type" value="Genomic_DNA"/>
</dbReference>
<keyword evidence="5" id="KW-1185">Reference proteome</keyword>
<dbReference type="GO" id="GO:0008270">
    <property type="term" value="F:zinc ion binding"/>
    <property type="evidence" value="ECO:0007669"/>
    <property type="project" value="UniProtKB-KW"/>
</dbReference>
<gene>
    <name evidence="4" type="ORF">R1sor_005042</name>
</gene>
<reference evidence="4 5" key="1">
    <citation type="submission" date="2024-09" db="EMBL/GenBank/DDBJ databases">
        <title>Chromosome-scale assembly of Riccia sorocarpa.</title>
        <authorList>
            <person name="Paukszto L."/>
        </authorList>
    </citation>
    <scope>NUCLEOTIDE SEQUENCE [LARGE SCALE GENOMIC DNA]</scope>
    <source>
        <strain evidence="4">LP-2024</strain>
        <tissue evidence="4">Aerial parts of the thallus</tissue>
    </source>
</reference>
<feature type="compositionally biased region" description="Polar residues" evidence="2">
    <location>
        <begin position="525"/>
        <end position="550"/>
    </location>
</feature>
<evidence type="ECO:0000313" key="4">
    <source>
        <dbReference type="EMBL" id="KAL3691391.1"/>
    </source>
</evidence>
<dbReference type="SUPFAM" id="SSF56219">
    <property type="entry name" value="DNase I-like"/>
    <property type="match status" value="1"/>
</dbReference>
<keyword evidence="1" id="KW-0863">Zinc-finger</keyword>
<feature type="region of interest" description="Disordered" evidence="2">
    <location>
        <begin position="499"/>
        <end position="555"/>
    </location>
</feature>
<feature type="compositionally biased region" description="Basic and acidic residues" evidence="2">
    <location>
        <begin position="499"/>
        <end position="508"/>
    </location>
</feature>
<dbReference type="SMART" id="SM00343">
    <property type="entry name" value="ZnF_C2HC"/>
    <property type="match status" value="1"/>
</dbReference>
<feature type="region of interest" description="Disordered" evidence="2">
    <location>
        <begin position="223"/>
        <end position="243"/>
    </location>
</feature>
<dbReference type="Gene3D" id="3.60.10.10">
    <property type="entry name" value="Endonuclease/exonuclease/phosphatase"/>
    <property type="match status" value="1"/>
</dbReference>
<organism evidence="4 5">
    <name type="scientific">Riccia sorocarpa</name>
    <dbReference type="NCBI Taxonomy" id="122646"/>
    <lineage>
        <taxon>Eukaryota</taxon>
        <taxon>Viridiplantae</taxon>
        <taxon>Streptophyta</taxon>
        <taxon>Embryophyta</taxon>
        <taxon>Marchantiophyta</taxon>
        <taxon>Marchantiopsida</taxon>
        <taxon>Marchantiidae</taxon>
        <taxon>Marchantiales</taxon>
        <taxon>Ricciaceae</taxon>
        <taxon>Riccia</taxon>
    </lineage>
</organism>
<sequence length="991" mass="110227">MLTRSGEALGWGKRACQLNYLEETEAVAANTEMAEETNATAAAADANDWRISGNLIRSQGLAEPGMHTNPVISPHQWWEELMRAEAERAAAGWLPNNSAPMLNQGMHHLLSQGGPQSFQGIPGVGTQIGTMHTNGVFIPGGTQAPGAKAPVTNPLTQAQADAPHEQGIPTSGAPNLGRASRAHTLPSLRDIMAEQSQQKLAAMGQGSNSTLNTPIEPQKSYATATAPNTQQPAKPQRQAYTDEEIRRRVAGILETIPKPMERATPSKILKYKLSDEAAEAFGRKTLDLENRGLILYTGGINPLRDTVSKWIQEQFITKLKVNAVQLRVLDRSHYLVILASEEERAKLFNAGPQYLNGRFVEIIPWIADYDTTTLTKKRKPAWVSIAGLSPSLEGEGRKILEKLGKVLHMSGVDQQGRSKFSDVRGMVLLSVEDDQPEAIMIEYEGGSAEFQLYYEFLPEGCYVCHEVGHVARFCPTTTTTREIPQEELDEAIRAANELRKAKEAKADATKNPPEVQPTHTAAEDFTSTASPKQHQKGSSTPKNAIPTQNPFGLLAIPDEENSTESDEEMGDEAEVHQTVRLHSPNSTPVEDHSIDLNKKAEERQKELEQIEVEPVAEDMDTNAAQKRGTYGNTSQEEIHDNNDRNNTSQGKKQRAEVTQLASINQQVATDSPSQNQHQDTQLGVIQGKHWAPVDSTPVENDCQDSQLTDPEEVEQGGEQQRNGITIKPRRGGSERTENQGRSDKQIKRWRIMEQAYTVIDYSQTDRGGTTLIVHPSLQVTNSGIRGNGTAAWVEVETCIGRVNVASIYGPREAIPKGELLTWLRNFNEGGKWFFVDDWNFVTEIIDSVGPTPMLHGSLMRKWRAVDQEWDFLDLRYCAGDRQGPFYTRQATHGDRLDQARLDRVYANDHGLWIHTVTRVKHDGKESASDYIPVLVDLLLDRREPGNRTKRTSYTKMDVESLHDQNFREKVRAEWVEGWNLSPVPTIAWMIS</sequence>
<dbReference type="Proteomes" id="UP001633002">
    <property type="component" value="Unassembled WGS sequence"/>
</dbReference>
<feature type="region of interest" description="Disordered" evidence="2">
    <location>
        <begin position="160"/>
        <end position="179"/>
    </location>
</feature>
<evidence type="ECO:0000313" key="5">
    <source>
        <dbReference type="Proteomes" id="UP001633002"/>
    </source>
</evidence>
<protein>
    <recommendedName>
        <fullName evidence="3">CCHC-type domain-containing protein</fullName>
    </recommendedName>
</protein>
<feature type="region of interest" description="Disordered" evidence="2">
    <location>
        <begin position="692"/>
        <end position="744"/>
    </location>
</feature>
<proteinExistence type="predicted"/>
<accession>A0ABD3HMP3</accession>
<name>A0ABD3HMP3_9MARC</name>
<dbReference type="InterPro" id="IPR040256">
    <property type="entry name" value="At4g02000-like"/>
</dbReference>
<dbReference type="AlphaFoldDB" id="A0ABD3HMP3"/>
<dbReference type="PROSITE" id="PS50158">
    <property type="entry name" value="ZF_CCHC"/>
    <property type="match status" value="1"/>
</dbReference>
<evidence type="ECO:0000259" key="3">
    <source>
        <dbReference type="PROSITE" id="PS50158"/>
    </source>
</evidence>
<feature type="compositionally biased region" description="Low complexity" evidence="2">
    <location>
        <begin position="223"/>
        <end position="236"/>
    </location>
</feature>
<feature type="region of interest" description="Disordered" evidence="2">
    <location>
        <begin position="614"/>
        <end position="657"/>
    </location>
</feature>
<dbReference type="InterPro" id="IPR001878">
    <property type="entry name" value="Znf_CCHC"/>
</dbReference>